<dbReference type="Proteomes" id="UP000284706">
    <property type="component" value="Unassembled WGS sequence"/>
</dbReference>
<evidence type="ECO:0000256" key="3">
    <source>
        <dbReference type="ARBA" id="ARBA00022801"/>
    </source>
</evidence>
<organism evidence="6 7">
    <name type="scientific">Gymnopilus dilepis</name>
    <dbReference type="NCBI Taxonomy" id="231916"/>
    <lineage>
        <taxon>Eukaryota</taxon>
        <taxon>Fungi</taxon>
        <taxon>Dikarya</taxon>
        <taxon>Basidiomycota</taxon>
        <taxon>Agaricomycotina</taxon>
        <taxon>Agaricomycetes</taxon>
        <taxon>Agaricomycetidae</taxon>
        <taxon>Agaricales</taxon>
        <taxon>Agaricineae</taxon>
        <taxon>Hymenogastraceae</taxon>
        <taxon>Gymnopilus</taxon>
    </lineage>
</organism>
<dbReference type="AlphaFoldDB" id="A0A409WXD5"/>
<dbReference type="GO" id="GO:0019783">
    <property type="term" value="F:ubiquitin-like protein peptidase activity"/>
    <property type="evidence" value="ECO:0007669"/>
    <property type="project" value="UniProtKB-ARBA"/>
</dbReference>
<feature type="compositionally biased region" description="Polar residues" evidence="4">
    <location>
        <begin position="583"/>
        <end position="606"/>
    </location>
</feature>
<comment type="similarity">
    <text evidence="1">Belongs to the peptidase C48 family.</text>
</comment>
<keyword evidence="3" id="KW-0378">Hydrolase</keyword>
<dbReference type="Gene3D" id="3.40.395.10">
    <property type="entry name" value="Adenoviral Proteinase, Chain A"/>
    <property type="match status" value="1"/>
</dbReference>
<reference evidence="6 7" key="1">
    <citation type="journal article" date="2018" name="Evol. Lett.">
        <title>Horizontal gene cluster transfer increased hallucinogenic mushroom diversity.</title>
        <authorList>
            <person name="Reynolds H.T."/>
            <person name="Vijayakumar V."/>
            <person name="Gluck-Thaler E."/>
            <person name="Korotkin H.B."/>
            <person name="Matheny P.B."/>
            <person name="Slot J.C."/>
        </authorList>
    </citation>
    <scope>NUCLEOTIDE SEQUENCE [LARGE SCALE GENOMIC DNA]</scope>
    <source>
        <strain evidence="6 7">SRW20</strain>
    </source>
</reference>
<feature type="compositionally biased region" description="Basic and acidic residues" evidence="4">
    <location>
        <begin position="541"/>
        <end position="553"/>
    </location>
</feature>
<dbReference type="SUPFAM" id="SSF54001">
    <property type="entry name" value="Cysteine proteinases"/>
    <property type="match status" value="1"/>
</dbReference>
<dbReference type="EMBL" id="NHYE01004644">
    <property type="protein sequence ID" value="PPQ83183.1"/>
    <property type="molecule type" value="Genomic_DNA"/>
</dbReference>
<evidence type="ECO:0000313" key="7">
    <source>
        <dbReference type="Proteomes" id="UP000284706"/>
    </source>
</evidence>
<keyword evidence="7" id="KW-1185">Reference proteome</keyword>
<dbReference type="InParanoid" id="A0A409WXD5"/>
<feature type="domain" description="Ubiquitin-like protease family profile" evidence="5">
    <location>
        <begin position="163"/>
        <end position="344"/>
    </location>
</feature>
<evidence type="ECO:0000256" key="2">
    <source>
        <dbReference type="ARBA" id="ARBA00022670"/>
    </source>
</evidence>
<dbReference type="InterPro" id="IPR038765">
    <property type="entry name" value="Papain-like_cys_pep_sf"/>
</dbReference>
<name>A0A409WXD5_9AGAR</name>
<dbReference type="PROSITE" id="PS50600">
    <property type="entry name" value="ULP_PROTEASE"/>
    <property type="match status" value="1"/>
</dbReference>
<evidence type="ECO:0000256" key="4">
    <source>
        <dbReference type="SAM" id="MobiDB-lite"/>
    </source>
</evidence>
<dbReference type="OrthoDB" id="2979847at2759"/>
<feature type="region of interest" description="Disordered" evidence="4">
    <location>
        <begin position="581"/>
        <end position="626"/>
    </location>
</feature>
<keyword evidence="2" id="KW-0645">Protease</keyword>
<proteinExistence type="inferred from homology"/>
<dbReference type="GO" id="GO:0008234">
    <property type="term" value="F:cysteine-type peptidase activity"/>
    <property type="evidence" value="ECO:0007669"/>
    <property type="project" value="InterPro"/>
</dbReference>
<comment type="caution">
    <text evidence="6">The sequence shown here is derived from an EMBL/GenBank/DDBJ whole genome shotgun (WGS) entry which is preliminary data.</text>
</comment>
<evidence type="ECO:0000256" key="1">
    <source>
        <dbReference type="ARBA" id="ARBA00005234"/>
    </source>
</evidence>
<accession>A0A409WXD5</accession>
<feature type="region of interest" description="Disordered" evidence="4">
    <location>
        <begin position="705"/>
        <end position="742"/>
    </location>
</feature>
<gene>
    <name evidence="6" type="ORF">CVT26_015804</name>
</gene>
<dbReference type="STRING" id="231916.A0A409WXD5"/>
<dbReference type="InterPro" id="IPR003653">
    <property type="entry name" value="Peptidase_C48_C"/>
</dbReference>
<sequence>MKHILAIPSAASSFLIPDDHLNVVDLASFSIPSDRAAPKLLDLSDDVLFCDATSNSLEPQALFKLLQSLNMPSAEDVSKLKARRDGMASSKPTIRFLQYPRSNGNVYVQLPLWTIEYWLAASQVLHAKRGWEAAIAWLRQKNSKEAIDLLKVLPWKAALPKHVSATVTDLAGFCSRKWLGTDHMDILITVLNDQLNVAQVQASIEPMSFAQKLIALYRNHRDRYFDENHFVRAVDQKLTMGQVEALGAAVGVCINEKGVQLPPGDADDVDAANHWCAFAVNIQQRALYYADSFGYSPPAELLDVLKWWLGLFFKEAFSIQSMTSTRQSDKVSCSILSINALAHHFLPSVPLIPNGPPCIQARIDALINAIKLFQKLVSCCMWYKSYYSIYVLKGALGAATSTRDSHQITLFRGPASDMVQGVPWNARRQIAQLKLHFLSARLRTGLRRLLTVPNHSQPSKALTAHMQQDLRNVMLHIGHSSIMGFALPIPHFLTTMSANFSDDLSGITFSTFRSLDEDFNDVQDRAILGGIDQGPNWWDDPLDRPRSESPSTREIHQQFLQYLDKVHARASAAGEKYMKALSTEPTEPTGQTSDRLPTATPGSSNIVDEDPQPSGPAKPESDILSKTDIAELKRSVSSSLRHLRVLEEQINHEVTLAREAAHSSQWDIGAYDLIGQLHKRLQQIPFDPCDGSLVVPESMYFPPAPMVPMAKHNPRRQRTTGEESQSDSDIELVSFIPSKRKH</sequence>
<dbReference type="GO" id="GO:0006508">
    <property type="term" value="P:proteolysis"/>
    <property type="evidence" value="ECO:0007669"/>
    <property type="project" value="UniProtKB-KW"/>
</dbReference>
<feature type="region of interest" description="Disordered" evidence="4">
    <location>
        <begin position="533"/>
        <end position="553"/>
    </location>
</feature>
<evidence type="ECO:0000259" key="5">
    <source>
        <dbReference type="PROSITE" id="PS50600"/>
    </source>
</evidence>
<evidence type="ECO:0000313" key="6">
    <source>
        <dbReference type="EMBL" id="PPQ83183.1"/>
    </source>
</evidence>
<protein>
    <recommendedName>
        <fullName evidence="5">Ubiquitin-like protease family profile domain-containing protein</fullName>
    </recommendedName>
</protein>